<dbReference type="GO" id="GO:0006826">
    <property type="term" value="P:iron ion transport"/>
    <property type="evidence" value="ECO:0007669"/>
    <property type="project" value="UniProtKB-KW"/>
</dbReference>
<dbReference type="HOGENOM" id="CLU_080880_4_1_1"/>
<dbReference type="AlphaFoldDB" id="A0A0C3D080"/>
<dbReference type="PANTHER" id="PTHR16821:SF2">
    <property type="entry name" value="FRATAXIN, MITOCHONDRIAL"/>
    <property type="match status" value="1"/>
</dbReference>
<dbReference type="GO" id="GO:0008199">
    <property type="term" value="F:ferric iron binding"/>
    <property type="evidence" value="ECO:0007669"/>
    <property type="project" value="InterPro"/>
</dbReference>
<evidence type="ECO:0000256" key="2">
    <source>
        <dbReference type="ARBA" id="ARBA00008183"/>
    </source>
</evidence>
<dbReference type="FunCoup" id="A0A0C3D080">
    <property type="interactions" value="179"/>
</dbReference>
<keyword evidence="4" id="KW-0409">Iron storage</keyword>
<evidence type="ECO:0000256" key="9">
    <source>
        <dbReference type="ARBA" id="ARBA00023004"/>
    </source>
</evidence>
<dbReference type="InterPro" id="IPR002908">
    <property type="entry name" value="Frataxin/CyaY"/>
</dbReference>
<comment type="similarity">
    <text evidence="2">Belongs to the frataxin family.</text>
</comment>
<protein>
    <recommendedName>
        <fullName evidence="3">ferroxidase</fullName>
        <ecNumber evidence="3">1.16.3.1</ecNumber>
    </recommendedName>
</protein>
<keyword evidence="8" id="KW-0560">Oxidoreductase</keyword>
<evidence type="ECO:0000256" key="4">
    <source>
        <dbReference type="ARBA" id="ARBA00022434"/>
    </source>
</evidence>
<dbReference type="SMART" id="SM01219">
    <property type="entry name" value="Frataxin_Cyay"/>
    <property type="match status" value="1"/>
</dbReference>
<dbReference type="InterPro" id="IPR017789">
    <property type="entry name" value="Frataxin"/>
</dbReference>
<sequence>SELQIERYHALSDATMATLLEQLEGLLDELGNDDMEVDYHGGVLTLNLGLHGTYVINKQPPNQQIWLSSPISGPKRYDYVPTSDDWRYSRDGQELGALMECELSDTLERKVSLNLGCVSDLA</sequence>
<dbReference type="NCBIfam" id="TIGR03422">
    <property type="entry name" value="mito_frataxin"/>
    <property type="match status" value="1"/>
</dbReference>
<dbReference type="PANTHER" id="PTHR16821">
    <property type="entry name" value="FRATAXIN"/>
    <property type="match status" value="1"/>
</dbReference>
<evidence type="ECO:0000256" key="3">
    <source>
        <dbReference type="ARBA" id="ARBA00013107"/>
    </source>
</evidence>
<dbReference type="GO" id="GO:0004322">
    <property type="term" value="F:ferroxidase activity"/>
    <property type="evidence" value="ECO:0007669"/>
    <property type="project" value="UniProtKB-EC"/>
</dbReference>
<keyword evidence="6" id="KW-0410">Iron transport</keyword>
<reference evidence="14" key="2">
    <citation type="submission" date="2015-01" db="EMBL/GenBank/DDBJ databases">
        <title>Evolutionary Origins and Diversification of the Mycorrhizal Mutualists.</title>
        <authorList>
            <consortium name="DOE Joint Genome Institute"/>
            <consortium name="Mycorrhizal Genomics Consortium"/>
            <person name="Kohler A."/>
            <person name="Kuo A."/>
            <person name="Nagy L.G."/>
            <person name="Floudas D."/>
            <person name="Copeland A."/>
            <person name="Barry K.W."/>
            <person name="Cichocki N."/>
            <person name="Veneault-Fourrey C."/>
            <person name="LaButti K."/>
            <person name="Lindquist E.A."/>
            <person name="Lipzen A."/>
            <person name="Lundell T."/>
            <person name="Morin E."/>
            <person name="Murat C."/>
            <person name="Riley R."/>
            <person name="Ohm R."/>
            <person name="Sun H."/>
            <person name="Tunlid A."/>
            <person name="Henrissat B."/>
            <person name="Grigoriev I.V."/>
            <person name="Hibbett D.S."/>
            <person name="Martin F."/>
        </authorList>
    </citation>
    <scope>NUCLEOTIDE SEQUENCE [LARGE SCALE GENOMIC DNA]</scope>
    <source>
        <strain evidence="14">Foug A</strain>
    </source>
</reference>
<dbReference type="EMBL" id="KN822159">
    <property type="protein sequence ID" value="KIM54210.1"/>
    <property type="molecule type" value="Genomic_DNA"/>
</dbReference>
<dbReference type="GO" id="GO:0016226">
    <property type="term" value="P:iron-sulfur cluster assembly"/>
    <property type="evidence" value="ECO:0007669"/>
    <property type="project" value="InterPro"/>
</dbReference>
<evidence type="ECO:0000256" key="11">
    <source>
        <dbReference type="ARBA" id="ARBA00023128"/>
    </source>
</evidence>
<dbReference type="Gene3D" id="3.30.920.10">
    <property type="entry name" value="Frataxin/CyaY"/>
    <property type="match status" value="1"/>
</dbReference>
<name>A0A0C3D080_9AGAM</name>
<evidence type="ECO:0000256" key="7">
    <source>
        <dbReference type="ARBA" id="ARBA00022946"/>
    </source>
</evidence>
<proteinExistence type="inferred from homology"/>
<comment type="subcellular location">
    <subcellularLocation>
        <location evidence="1">Mitochondrion</location>
    </subcellularLocation>
</comment>
<dbReference type="PRINTS" id="PR00904">
    <property type="entry name" value="FRATAXIN"/>
</dbReference>
<gene>
    <name evidence="13" type="ORF">SCLCIDRAFT_137257</name>
</gene>
<evidence type="ECO:0000256" key="8">
    <source>
        <dbReference type="ARBA" id="ARBA00023002"/>
    </source>
</evidence>
<dbReference type="GO" id="GO:0008198">
    <property type="term" value="F:ferrous iron binding"/>
    <property type="evidence" value="ECO:0007669"/>
    <property type="project" value="TreeGrafter"/>
</dbReference>
<dbReference type="GO" id="GO:0006879">
    <property type="term" value="P:intracellular iron ion homeostasis"/>
    <property type="evidence" value="ECO:0007669"/>
    <property type="project" value="UniProtKB-KW"/>
</dbReference>
<dbReference type="PROSITE" id="PS01344">
    <property type="entry name" value="FRATAXIN_1"/>
    <property type="match status" value="1"/>
</dbReference>
<keyword evidence="7" id="KW-0809">Transit peptide</keyword>
<dbReference type="PROSITE" id="PS50810">
    <property type="entry name" value="FRATAXIN_2"/>
    <property type="match status" value="1"/>
</dbReference>
<evidence type="ECO:0000256" key="6">
    <source>
        <dbReference type="ARBA" id="ARBA00022496"/>
    </source>
</evidence>
<dbReference type="InterPro" id="IPR036524">
    <property type="entry name" value="Frataxin/CyaY_sf"/>
</dbReference>
<dbReference type="EC" id="1.16.3.1" evidence="3"/>
<dbReference type="InterPro" id="IPR020895">
    <property type="entry name" value="Frataxin_CS"/>
</dbReference>
<keyword evidence="9" id="KW-0408">Iron</keyword>
<keyword evidence="10" id="KW-0406">Ion transport</keyword>
<keyword evidence="5" id="KW-0813">Transport</keyword>
<evidence type="ECO:0000313" key="13">
    <source>
        <dbReference type="EMBL" id="KIM54210.1"/>
    </source>
</evidence>
<evidence type="ECO:0000313" key="14">
    <source>
        <dbReference type="Proteomes" id="UP000053989"/>
    </source>
</evidence>
<keyword evidence="14" id="KW-1185">Reference proteome</keyword>
<feature type="non-terminal residue" evidence="13">
    <location>
        <position position="1"/>
    </location>
</feature>
<dbReference type="STRING" id="1036808.A0A0C3D080"/>
<dbReference type="OrthoDB" id="1897642at2759"/>
<dbReference type="GO" id="GO:0051537">
    <property type="term" value="F:2 iron, 2 sulfur cluster binding"/>
    <property type="evidence" value="ECO:0007669"/>
    <property type="project" value="TreeGrafter"/>
</dbReference>
<reference evidence="13 14" key="1">
    <citation type="submission" date="2014-04" db="EMBL/GenBank/DDBJ databases">
        <authorList>
            <consortium name="DOE Joint Genome Institute"/>
            <person name="Kuo A."/>
            <person name="Kohler A."/>
            <person name="Nagy L.G."/>
            <person name="Floudas D."/>
            <person name="Copeland A."/>
            <person name="Barry K.W."/>
            <person name="Cichocki N."/>
            <person name="Veneault-Fourrey C."/>
            <person name="LaButti K."/>
            <person name="Lindquist E.A."/>
            <person name="Lipzen A."/>
            <person name="Lundell T."/>
            <person name="Morin E."/>
            <person name="Murat C."/>
            <person name="Sun H."/>
            <person name="Tunlid A."/>
            <person name="Henrissat B."/>
            <person name="Grigoriev I.V."/>
            <person name="Hibbett D.S."/>
            <person name="Martin F."/>
            <person name="Nordberg H.P."/>
            <person name="Cantor M.N."/>
            <person name="Hua S.X."/>
        </authorList>
    </citation>
    <scope>NUCLEOTIDE SEQUENCE [LARGE SCALE GENOMIC DNA]</scope>
    <source>
        <strain evidence="13 14">Foug A</strain>
    </source>
</reference>
<evidence type="ECO:0000256" key="1">
    <source>
        <dbReference type="ARBA" id="ARBA00004173"/>
    </source>
</evidence>
<dbReference type="Pfam" id="PF01491">
    <property type="entry name" value="Frataxin_Cyay"/>
    <property type="match status" value="1"/>
</dbReference>
<dbReference type="SUPFAM" id="SSF55387">
    <property type="entry name" value="Frataxin/Nqo15-like"/>
    <property type="match status" value="1"/>
</dbReference>
<comment type="catalytic activity">
    <reaction evidence="12">
        <text>4 Fe(2+) + O2 + 4 H(+) = 4 Fe(3+) + 2 H2O</text>
        <dbReference type="Rhea" id="RHEA:11148"/>
        <dbReference type="ChEBI" id="CHEBI:15377"/>
        <dbReference type="ChEBI" id="CHEBI:15378"/>
        <dbReference type="ChEBI" id="CHEBI:15379"/>
        <dbReference type="ChEBI" id="CHEBI:29033"/>
        <dbReference type="ChEBI" id="CHEBI:29034"/>
        <dbReference type="EC" id="1.16.3.1"/>
    </reaction>
</comment>
<accession>A0A0C3D080</accession>
<dbReference type="InParanoid" id="A0A0C3D080"/>
<dbReference type="Proteomes" id="UP000053989">
    <property type="component" value="Unassembled WGS sequence"/>
</dbReference>
<dbReference type="GO" id="GO:0034986">
    <property type="term" value="F:iron chaperone activity"/>
    <property type="evidence" value="ECO:0007669"/>
    <property type="project" value="TreeGrafter"/>
</dbReference>
<organism evidence="13 14">
    <name type="scientific">Scleroderma citrinum Foug A</name>
    <dbReference type="NCBI Taxonomy" id="1036808"/>
    <lineage>
        <taxon>Eukaryota</taxon>
        <taxon>Fungi</taxon>
        <taxon>Dikarya</taxon>
        <taxon>Basidiomycota</taxon>
        <taxon>Agaricomycotina</taxon>
        <taxon>Agaricomycetes</taxon>
        <taxon>Agaricomycetidae</taxon>
        <taxon>Boletales</taxon>
        <taxon>Sclerodermatineae</taxon>
        <taxon>Sclerodermataceae</taxon>
        <taxon>Scleroderma</taxon>
    </lineage>
</organism>
<keyword evidence="11" id="KW-0496">Mitochondrion</keyword>
<evidence type="ECO:0000256" key="12">
    <source>
        <dbReference type="ARBA" id="ARBA00047990"/>
    </source>
</evidence>
<evidence type="ECO:0000256" key="10">
    <source>
        <dbReference type="ARBA" id="ARBA00023065"/>
    </source>
</evidence>
<dbReference type="GO" id="GO:0005739">
    <property type="term" value="C:mitochondrion"/>
    <property type="evidence" value="ECO:0007669"/>
    <property type="project" value="UniProtKB-SubCell"/>
</dbReference>
<evidence type="ECO:0000256" key="5">
    <source>
        <dbReference type="ARBA" id="ARBA00022448"/>
    </source>
</evidence>
<dbReference type="NCBIfam" id="TIGR03421">
    <property type="entry name" value="FeS_CyaY"/>
    <property type="match status" value="1"/>
</dbReference>